<dbReference type="STRING" id="908937.Prede_2466"/>
<dbReference type="KEGG" id="pdt:Prede_2466"/>
<dbReference type="PATRIC" id="fig|908937.9.peg.2604"/>
<reference evidence="2 3" key="1">
    <citation type="submission" date="2011-04" db="EMBL/GenBank/DDBJ databases">
        <authorList>
            <person name="Muzny D."/>
            <person name="Qin X."/>
            <person name="Deng J."/>
            <person name="Jiang H."/>
            <person name="Liu Y."/>
            <person name="Qu J."/>
            <person name="Song X.-Z."/>
            <person name="Zhang L."/>
            <person name="Thornton R."/>
            <person name="Coyle M."/>
            <person name="Francisco L."/>
            <person name="Jackson L."/>
            <person name="Javaid M."/>
            <person name="Korchina V."/>
            <person name="Kovar C."/>
            <person name="Mata R."/>
            <person name="Mathew T."/>
            <person name="Ngo R."/>
            <person name="Nguyen L."/>
            <person name="Nguyen N."/>
            <person name="Okwuonu G."/>
            <person name="Ongeri F."/>
            <person name="Pham C."/>
            <person name="Simmons D."/>
            <person name="Wilczek-Boney K."/>
            <person name="Hale W."/>
            <person name="Jakkamsetti A."/>
            <person name="Pham P."/>
            <person name="Ruth R."/>
            <person name="San Lucas F."/>
            <person name="Warren J."/>
            <person name="Zhang J."/>
            <person name="Zhao Z."/>
            <person name="Zhou C."/>
            <person name="Zhu D."/>
            <person name="Lee S."/>
            <person name="Bess C."/>
            <person name="Blankenburg K."/>
            <person name="Forbes L."/>
            <person name="Fu Q."/>
            <person name="Gubbala S."/>
            <person name="Hirani K."/>
            <person name="Jayaseelan J.C."/>
            <person name="Lara F."/>
            <person name="Munidasa M."/>
            <person name="Palculict T."/>
            <person name="Patil S."/>
            <person name="Pu L.-L."/>
            <person name="Saada N."/>
            <person name="Tang L."/>
            <person name="Weissenberger G."/>
            <person name="Zhu Y."/>
            <person name="Hemphill L."/>
            <person name="Shang Y."/>
            <person name="Youmans B."/>
            <person name="Ayvaz T."/>
            <person name="Ross M."/>
            <person name="Santibanez J."/>
            <person name="Aqrawi P."/>
            <person name="Gross S."/>
            <person name="Joshi V."/>
            <person name="Fowler G."/>
            <person name="Nazareth L."/>
            <person name="Reid J."/>
            <person name="Worley K."/>
            <person name="Petrosino J."/>
            <person name="Highlander S."/>
            <person name="Gibbs R."/>
        </authorList>
    </citation>
    <scope>NUCLEOTIDE SEQUENCE [LARGE SCALE GENOMIC DNA]</scope>
    <source>
        <strain evidence="2 3">DSM 3688</strain>
    </source>
</reference>
<sequence>MKRTYISPQIEVREIAMCEILAGSTIPEDDDNKNPSIQSKYYEHKYKYNPWDEE</sequence>
<name>F9D6W9_PREDD</name>
<dbReference type="EMBL" id="CP003369">
    <property type="protein sequence ID" value="AGB29715.1"/>
    <property type="molecule type" value="Genomic_DNA"/>
</dbReference>
<accession>F9D6W9</accession>
<keyword evidence="4" id="KW-1185">Reference proteome</keyword>
<dbReference type="Proteomes" id="UP000010862">
    <property type="component" value="Chromosome 2"/>
</dbReference>
<dbReference type="HOGENOM" id="CLU_3046544_0_0_10"/>
<evidence type="ECO:0000313" key="3">
    <source>
        <dbReference type="Proteomes" id="UP000007820"/>
    </source>
</evidence>
<reference evidence="1" key="2">
    <citation type="submission" date="2012-02" db="EMBL/GenBank/DDBJ databases">
        <title>Complete sequence of chromosome 2 of Prevotella dentalis DSM 3688.</title>
        <authorList>
            <consortium name="US DOE Joint Genome Institute (JGI-PGF)"/>
            <person name="Lucas S."/>
            <person name="Copeland A."/>
            <person name="Lapidus A."/>
            <person name="Glavina del Rio T."/>
            <person name="Dalin E."/>
            <person name="Tice H."/>
            <person name="Bruce D."/>
            <person name="Goodwin L."/>
            <person name="Pitluck S."/>
            <person name="Peters L."/>
            <person name="Mikhailova N."/>
            <person name="Chertkov O."/>
            <person name="Kyrpides N."/>
            <person name="Mavromatis K."/>
            <person name="Ivanova N."/>
            <person name="Brettin T."/>
            <person name="Detter J.C."/>
            <person name="Han C."/>
            <person name="Larimer F."/>
            <person name="Land M."/>
            <person name="Hauser L."/>
            <person name="Markowitz V."/>
            <person name="Cheng J.-F."/>
            <person name="Hugenholtz P."/>
            <person name="Woyke T."/>
            <person name="Wu D."/>
            <person name="Gronow S."/>
            <person name="Wellnitz S."/>
            <person name="Brambilla E."/>
            <person name="Klenk H.-P."/>
            <person name="Eisen J.A."/>
        </authorList>
    </citation>
    <scope>NUCLEOTIDE SEQUENCE</scope>
    <source>
        <strain evidence="1">DSM 3688</strain>
    </source>
</reference>
<dbReference type="AlphaFoldDB" id="F9D6W9"/>
<organism evidence="2 3">
    <name type="scientific">Prevotella dentalis (strain ATCC 49559 / DSM 3688 / JCM 13448 / NCTC 12043 / ES 2772)</name>
    <name type="common">Mitsuokella dentalis</name>
    <dbReference type="NCBI Taxonomy" id="908937"/>
    <lineage>
        <taxon>Bacteria</taxon>
        <taxon>Pseudomonadati</taxon>
        <taxon>Bacteroidota</taxon>
        <taxon>Bacteroidia</taxon>
        <taxon>Bacteroidales</taxon>
        <taxon>Prevotellaceae</taxon>
        <taxon>Prevotella</taxon>
    </lineage>
</organism>
<dbReference type="EMBL" id="AFPW01000048">
    <property type="protein sequence ID" value="EGQ11838.1"/>
    <property type="molecule type" value="Genomic_DNA"/>
</dbReference>
<dbReference type="Proteomes" id="UP000007820">
    <property type="component" value="Unassembled WGS sequence"/>
</dbReference>
<dbReference type="RefSeq" id="WP_005847937.1">
    <property type="nucleotide sequence ID" value="NC_019968.1"/>
</dbReference>
<proteinExistence type="predicted"/>
<evidence type="ECO:0000313" key="2">
    <source>
        <dbReference type="EMBL" id="EGQ11838.1"/>
    </source>
</evidence>
<protein>
    <submittedName>
        <fullName evidence="2">Uncharacterized protein</fullName>
    </submittedName>
</protein>
<gene>
    <name evidence="1" type="ordered locus">Prede_2466</name>
    <name evidence="2" type="ORF">HMPREF9136_2597</name>
</gene>
<evidence type="ECO:0000313" key="1">
    <source>
        <dbReference type="EMBL" id="AGB29715.1"/>
    </source>
</evidence>
<evidence type="ECO:0000313" key="4">
    <source>
        <dbReference type="Proteomes" id="UP000010862"/>
    </source>
</evidence>